<dbReference type="InParanoid" id="G0NGH9"/>
<feature type="domain" description="F-box" evidence="1">
    <location>
        <begin position="1"/>
        <end position="41"/>
    </location>
</feature>
<keyword evidence="3" id="KW-1185">Reference proteome</keyword>
<gene>
    <name evidence="2" type="ORF">CAEBREN_09147</name>
</gene>
<accession>G0NGH9</accession>
<organism evidence="3">
    <name type="scientific">Caenorhabditis brenneri</name>
    <name type="common">Nematode worm</name>
    <dbReference type="NCBI Taxonomy" id="135651"/>
    <lineage>
        <taxon>Eukaryota</taxon>
        <taxon>Metazoa</taxon>
        <taxon>Ecdysozoa</taxon>
        <taxon>Nematoda</taxon>
        <taxon>Chromadorea</taxon>
        <taxon>Rhabditida</taxon>
        <taxon>Rhabditina</taxon>
        <taxon>Rhabditomorpha</taxon>
        <taxon>Rhabditoidea</taxon>
        <taxon>Rhabditidae</taxon>
        <taxon>Peloderinae</taxon>
        <taxon>Caenorhabditis</taxon>
    </lineage>
</organism>
<dbReference type="Proteomes" id="UP000008068">
    <property type="component" value="Unassembled WGS sequence"/>
</dbReference>
<evidence type="ECO:0000259" key="1">
    <source>
        <dbReference type="SMART" id="SM00256"/>
    </source>
</evidence>
<dbReference type="InterPro" id="IPR001810">
    <property type="entry name" value="F-box_dom"/>
</dbReference>
<evidence type="ECO:0000313" key="2">
    <source>
        <dbReference type="EMBL" id="EGT60024.1"/>
    </source>
</evidence>
<dbReference type="Pfam" id="PF00646">
    <property type="entry name" value="F-box"/>
    <property type="match status" value="1"/>
</dbReference>
<dbReference type="EMBL" id="GL379880">
    <property type="protein sequence ID" value="EGT60024.1"/>
    <property type="molecule type" value="Genomic_DNA"/>
</dbReference>
<evidence type="ECO:0000313" key="3">
    <source>
        <dbReference type="Proteomes" id="UP000008068"/>
    </source>
</evidence>
<protein>
    <recommendedName>
        <fullName evidence="1">F-box domain-containing protein</fullName>
    </recommendedName>
</protein>
<name>G0NGH9_CAEBE</name>
<proteinExistence type="predicted"/>
<reference evidence="3" key="1">
    <citation type="submission" date="2011-07" db="EMBL/GenBank/DDBJ databases">
        <authorList>
            <consortium name="Caenorhabditis brenneri Sequencing and Analysis Consortium"/>
            <person name="Wilson R.K."/>
        </authorList>
    </citation>
    <scope>NUCLEOTIDE SEQUENCE [LARGE SCALE GENOMIC DNA]</scope>
    <source>
        <strain evidence="3">PB2801</strain>
    </source>
</reference>
<dbReference type="HOGENOM" id="CLU_030831_1_0_1"/>
<sequence length="254" mass="29411">MPIEVVDIIVGKVDAASKLSVRKTSKILRSIADSQKTKCHSVSLSLYRSFSKLCIENSSITYRSEKDASSKLLAVNEYDSSDSDGDSPKWKPHKWAKMKTVVDENHLKAAINDFSSFLINPNWKFEEFTIDFGSGQGSQWREVKEAKLIKALDPLLSKFQIHVENLTILLSTTTFEKCTLKFHKDLEPWDEHQDRNEIFHIDDIVKRVFRFAPEDDSYTKQYYDEASCKSYTITAPLYRDPVELKIEHEVYDWL</sequence>
<dbReference type="SMART" id="SM00256">
    <property type="entry name" value="FBOX"/>
    <property type="match status" value="1"/>
</dbReference>
<dbReference type="AlphaFoldDB" id="G0NGH9"/>
<dbReference type="CDD" id="cd22150">
    <property type="entry name" value="F-box_CeFBXA-like"/>
    <property type="match status" value="1"/>
</dbReference>